<dbReference type="AlphaFoldDB" id="A0A6C7CEK7"/>
<accession>A0A6C7CEK7</accession>
<gene>
    <name evidence="1" type="ORF">LFZ47_18660</name>
</gene>
<sequence>MGNRPVLIEDKNNELLILIARILNAWRYLQKWFFCPKKDFIDNAFAISGLLDREMLQEKD</sequence>
<dbReference type="Proteomes" id="UP000198067">
    <property type="component" value="Chromosome"/>
</dbReference>
<name>A0A6C7CEK7_SALER</name>
<evidence type="ECO:0000313" key="2">
    <source>
        <dbReference type="Proteomes" id="UP000198067"/>
    </source>
</evidence>
<dbReference type="EMBL" id="CP022139">
    <property type="protein sequence ID" value="ASG89417.1"/>
    <property type="molecule type" value="Genomic_DNA"/>
</dbReference>
<organism evidence="1 2">
    <name type="scientific">Salmonella enterica subsp. salamae serovar 55:k:z39 str. 1315K</name>
    <dbReference type="NCBI Taxonomy" id="1243602"/>
    <lineage>
        <taxon>Bacteria</taxon>
        <taxon>Pseudomonadati</taxon>
        <taxon>Pseudomonadota</taxon>
        <taxon>Gammaproteobacteria</taxon>
        <taxon>Enterobacterales</taxon>
        <taxon>Enterobacteriaceae</taxon>
        <taxon>Salmonella</taxon>
    </lineage>
</organism>
<evidence type="ECO:0000313" key="1">
    <source>
        <dbReference type="EMBL" id="ASG89417.1"/>
    </source>
</evidence>
<proteinExistence type="predicted"/>
<protein>
    <submittedName>
        <fullName evidence="1">Uncharacterized protein</fullName>
    </submittedName>
</protein>
<reference evidence="1 2" key="1">
    <citation type="submission" date="2017-06" db="EMBL/GenBank/DDBJ databases">
        <title>Salmonella reference genomes for public health.</title>
        <authorList>
            <person name="Robertson J."/>
            <person name="Yoshida C."/>
            <person name="Gurnik S."/>
            <person name="Nash J."/>
        </authorList>
    </citation>
    <scope>NUCLEOTIDE SEQUENCE [LARGE SCALE GENOMIC DNA]</scope>
    <source>
        <strain evidence="1 2">1315K</strain>
    </source>
</reference>